<dbReference type="SUPFAM" id="SSF51905">
    <property type="entry name" value="FAD/NAD(P)-binding domain"/>
    <property type="match status" value="1"/>
</dbReference>
<dbReference type="InterPro" id="IPR023753">
    <property type="entry name" value="FAD/NAD-binding_dom"/>
</dbReference>
<evidence type="ECO:0000256" key="8">
    <source>
        <dbReference type="PIRSR" id="PIRSR000350-2"/>
    </source>
</evidence>
<dbReference type="InterPro" id="IPR012999">
    <property type="entry name" value="Pyr_OxRdtase_I_AS"/>
</dbReference>
<reference evidence="15" key="1">
    <citation type="submission" date="2016-10" db="EMBL/GenBank/DDBJ databases">
        <authorList>
            <person name="Varghese N."/>
            <person name="Submissions S."/>
        </authorList>
    </citation>
    <scope>NUCLEOTIDE SEQUENCE [LARGE SCALE GENOMIC DNA]</scope>
    <source>
        <strain evidence="15">MPL-11</strain>
    </source>
</reference>
<feature type="disulfide bond" description="Redox-active" evidence="10">
    <location>
        <begin position="43"/>
        <end position="48"/>
    </location>
</feature>
<accession>A0A1H0YT21</accession>
<evidence type="ECO:0000256" key="10">
    <source>
        <dbReference type="PIRSR" id="PIRSR000350-4"/>
    </source>
</evidence>
<sequence length="440" mass="49534">MKKYDAIIIGFGQGARTLATKLTANEWNVALIEKNEWMYGGSCVNIGCIPTKILEHDAREQKDYATALKRKNDVTKRNRNTEFTSMQKNERVDLYTGTGAFKSNHIITVDLGDKKEELEAEYIFIDTGSESNYPPIEGIKETRGIYNSTELQTLPEVPKNLGIIGAGNIGLEFASIYEMFGSKVTLFETGEQFMPKEEREVAEAVQKVLTDKAIDIQLNARVNKLSNENEQVKIETEEDDSFLFDAVLIATGRKPNTAYLNLDDTDIVMDEKGGIEVNDYLETAVEHVFALGDVRGGYQFTYITINDAKLIADYVLDKGDRKRSERQHVPYSIFMEPSFARVGLTETEAKDEGYQVLTNMAPVSGTTRSDVINDTRGLYKAVVNKETNEILGVTLFGDQAHELVNQVKMAMDNHIPYTYLRDQVVTHPVMSEIFNTLFDM</sequence>
<dbReference type="RefSeq" id="WP_089975981.1">
    <property type="nucleotide sequence ID" value="NZ_CP084916.1"/>
</dbReference>
<dbReference type="OrthoDB" id="9800167at2"/>
<dbReference type="GO" id="GO:0050660">
    <property type="term" value="F:flavin adenine dinucleotide binding"/>
    <property type="evidence" value="ECO:0007669"/>
    <property type="project" value="TreeGrafter"/>
</dbReference>
<feature type="binding site" evidence="9">
    <location>
        <position position="252"/>
    </location>
    <ligand>
        <name>NAD(+)</name>
        <dbReference type="ChEBI" id="CHEBI:57540"/>
    </ligand>
</feature>
<feature type="binding site" evidence="9">
    <location>
        <position position="188"/>
    </location>
    <ligand>
        <name>NAD(+)</name>
        <dbReference type="ChEBI" id="CHEBI:57540"/>
    </ligand>
</feature>
<dbReference type="PRINTS" id="PR00368">
    <property type="entry name" value="FADPNR"/>
</dbReference>
<feature type="binding site" evidence="9">
    <location>
        <begin position="127"/>
        <end position="129"/>
    </location>
    <ligand>
        <name>FAD</name>
        <dbReference type="ChEBI" id="CHEBI:57692"/>
    </ligand>
</feature>
<dbReference type="Pfam" id="PF07992">
    <property type="entry name" value="Pyr_redox_2"/>
    <property type="match status" value="1"/>
</dbReference>
<feature type="binding site" evidence="9">
    <location>
        <position position="293"/>
    </location>
    <ligand>
        <name>FAD</name>
        <dbReference type="ChEBI" id="CHEBI:57692"/>
    </ligand>
</feature>
<name>A0A1H0YT21_9LACT</name>
<keyword evidence="2 11" id="KW-0285">Flavoprotein</keyword>
<keyword evidence="3 9" id="KW-0274">FAD</keyword>
<dbReference type="GO" id="GO:0003955">
    <property type="term" value="F:NAD(P)H dehydrogenase (quinone) activity"/>
    <property type="evidence" value="ECO:0007669"/>
    <property type="project" value="TreeGrafter"/>
</dbReference>
<comment type="similarity">
    <text evidence="1 11">Belongs to the class-I pyridine nucleotide-disulfide oxidoreductase family.</text>
</comment>
<gene>
    <name evidence="14" type="ORF">SAMN04487752_1126</name>
</gene>
<evidence type="ECO:0000256" key="4">
    <source>
        <dbReference type="ARBA" id="ARBA00022857"/>
    </source>
</evidence>
<evidence type="ECO:0000259" key="13">
    <source>
        <dbReference type="Pfam" id="PF07992"/>
    </source>
</evidence>
<keyword evidence="4" id="KW-0521">NADP</keyword>
<dbReference type="PIRSF" id="PIRSF000350">
    <property type="entry name" value="Mercury_reductase_MerA"/>
    <property type="match status" value="1"/>
</dbReference>
<keyword evidence="7 11" id="KW-0676">Redox-active center</keyword>
<dbReference type="InterPro" id="IPR036188">
    <property type="entry name" value="FAD/NAD-bd_sf"/>
</dbReference>
<dbReference type="InterPro" id="IPR016156">
    <property type="entry name" value="FAD/NAD-linked_Rdtase_dimer_sf"/>
</dbReference>
<keyword evidence="15" id="KW-1185">Reference proteome</keyword>
<dbReference type="PANTHER" id="PTHR43014:SF4">
    <property type="entry name" value="PYRIDINE NUCLEOTIDE-DISULFIDE OXIDOREDUCTASE RCLA-RELATED"/>
    <property type="match status" value="1"/>
</dbReference>
<evidence type="ECO:0000313" key="15">
    <source>
        <dbReference type="Proteomes" id="UP000199481"/>
    </source>
</evidence>
<evidence type="ECO:0000256" key="1">
    <source>
        <dbReference type="ARBA" id="ARBA00007532"/>
    </source>
</evidence>
<feature type="domain" description="Pyridine nucleotide-disulphide oxidoreductase dimerisation" evidence="12">
    <location>
        <begin position="329"/>
        <end position="436"/>
    </location>
</feature>
<dbReference type="PROSITE" id="PS00076">
    <property type="entry name" value="PYRIDINE_REDOX_1"/>
    <property type="match status" value="1"/>
</dbReference>
<dbReference type="InterPro" id="IPR004099">
    <property type="entry name" value="Pyr_nucl-diS_OxRdtase_dimer"/>
</dbReference>
<feature type="active site" description="Proton acceptor" evidence="8">
    <location>
        <position position="427"/>
    </location>
</feature>
<feature type="domain" description="FAD/NAD(P)-binding" evidence="13">
    <location>
        <begin position="4"/>
        <end position="302"/>
    </location>
</feature>
<feature type="binding site" evidence="9">
    <location>
        <position position="52"/>
    </location>
    <ligand>
        <name>FAD</name>
        <dbReference type="ChEBI" id="CHEBI:57692"/>
    </ligand>
</feature>
<dbReference type="Pfam" id="PF02852">
    <property type="entry name" value="Pyr_redox_dim"/>
    <property type="match status" value="1"/>
</dbReference>
<feature type="binding site" evidence="9">
    <location>
        <position position="99"/>
    </location>
    <ligand>
        <name>FAD</name>
        <dbReference type="ChEBI" id="CHEBI:57692"/>
    </ligand>
</feature>
<comment type="cofactor">
    <cofactor evidence="9">
        <name>FAD</name>
        <dbReference type="ChEBI" id="CHEBI:57692"/>
    </cofactor>
    <text evidence="9">Binds 1 FAD per subunit.</text>
</comment>
<dbReference type="InterPro" id="IPR001100">
    <property type="entry name" value="Pyr_nuc-diS_OxRdtase"/>
</dbReference>
<keyword evidence="9" id="KW-0520">NAD</keyword>
<dbReference type="SUPFAM" id="SSF55424">
    <property type="entry name" value="FAD/NAD-linked reductases, dimerisation (C-terminal) domain"/>
    <property type="match status" value="1"/>
</dbReference>
<proteinExistence type="inferred from homology"/>
<organism evidence="14 15">
    <name type="scientific">Carnobacterium viridans</name>
    <dbReference type="NCBI Taxonomy" id="174587"/>
    <lineage>
        <taxon>Bacteria</taxon>
        <taxon>Bacillati</taxon>
        <taxon>Bacillota</taxon>
        <taxon>Bacilli</taxon>
        <taxon>Lactobacillales</taxon>
        <taxon>Carnobacteriaceae</taxon>
        <taxon>Carnobacterium</taxon>
    </lineage>
</organism>
<dbReference type="FunFam" id="3.30.390.30:FF:000001">
    <property type="entry name" value="Dihydrolipoyl dehydrogenase"/>
    <property type="match status" value="1"/>
</dbReference>
<evidence type="ECO:0000256" key="11">
    <source>
        <dbReference type="RuleBase" id="RU003691"/>
    </source>
</evidence>
<keyword evidence="14" id="KW-0670">Pyruvate</keyword>
<dbReference type="PANTHER" id="PTHR43014">
    <property type="entry name" value="MERCURIC REDUCTASE"/>
    <property type="match status" value="1"/>
</dbReference>
<evidence type="ECO:0000256" key="7">
    <source>
        <dbReference type="ARBA" id="ARBA00023284"/>
    </source>
</evidence>
<dbReference type="EMBL" id="FNJW01000008">
    <property type="protein sequence ID" value="SDQ18061.1"/>
    <property type="molecule type" value="Genomic_DNA"/>
</dbReference>
<evidence type="ECO:0000256" key="6">
    <source>
        <dbReference type="ARBA" id="ARBA00023157"/>
    </source>
</evidence>
<evidence type="ECO:0000256" key="9">
    <source>
        <dbReference type="PIRSR" id="PIRSR000350-3"/>
    </source>
</evidence>
<evidence type="ECO:0000259" key="12">
    <source>
        <dbReference type="Pfam" id="PF02852"/>
    </source>
</evidence>
<protein>
    <submittedName>
        <fullName evidence="14">Pyruvate/2-oxoglutarate dehydrogenase complex, dihydrolipoamide dehydrogenase (E3) component</fullName>
    </submittedName>
</protein>
<evidence type="ECO:0000256" key="2">
    <source>
        <dbReference type="ARBA" id="ARBA00022630"/>
    </source>
</evidence>
<dbReference type="Gene3D" id="3.50.50.60">
    <property type="entry name" value="FAD/NAD(P)-binding domain"/>
    <property type="match status" value="2"/>
</dbReference>
<dbReference type="AlphaFoldDB" id="A0A1H0YT21"/>
<evidence type="ECO:0000313" key="14">
    <source>
        <dbReference type="EMBL" id="SDQ18061.1"/>
    </source>
</evidence>
<keyword evidence="9" id="KW-0547">Nucleotide-binding</keyword>
<keyword evidence="6" id="KW-1015">Disulfide bond</keyword>
<dbReference type="PRINTS" id="PR00411">
    <property type="entry name" value="PNDRDTASEI"/>
</dbReference>
<dbReference type="Proteomes" id="UP000199481">
    <property type="component" value="Unassembled WGS sequence"/>
</dbReference>
<dbReference type="GO" id="GO:0016668">
    <property type="term" value="F:oxidoreductase activity, acting on a sulfur group of donors, NAD(P) as acceptor"/>
    <property type="evidence" value="ECO:0007669"/>
    <property type="project" value="InterPro"/>
</dbReference>
<evidence type="ECO:0000256" key="5">
    <source>
        <dbReference type="ARBA" id="ARBA00023002"/>
    </source>
</evidence>
<dbReference type="Gene3D" id="3.30.390.30">
    <property type="match status" value="1"/>
</dbReference>
<feature type="binding site" evidence="9">
    <location>
        <begin position="165"/>
        <end position="172"/>
    </location>
    <ligand>
        <name>NAD(+)</name>
        <dbReference type="ChEBI" id="CHEBI:57540"/>
    </ligand>
</feature>
<evidence type="ECO:0000256" key="3">
    <source>
        <dbReference type="ARBA" id="ARBA00022827"/>
    </source>
</evidence>
<keyword evidence="5 11" id="KW-0560">Oxidoreductase</keyword>